<evidence type="ECO:0000256" key="2">
    <source>
        <dbReference type="ARBA" id="ARBA00022598"/>
    </source>
</evidence>
<keyword evidence="5" id="KW-1185">Reference proteome</keyword>
<comment type="similarity">
    <text evidence="1">Belongs to the ATP-dependent DNA ligase family.</text>
</comment>
<dbReference type="CDD" id="cd07906">
    <property type="entry name" value="Adenylation_DNA_ligase_LigD_LigC"/>
    <property type="match status" value="1"/>
</dbReference>
<dbReference type="Gene3D" id="3.30.1490.70">
    <property type="match status" value="1"/>
</dbReference>
<evidence type="ECO:0000313" key="5">
    <source>
        <dbReference type="Proteomes" id="UP000556329"/>
    </source>
</evidence>
<dbReference type="GO" id="GO:0003910">
    <property type="term" value="F:DNA ligase (ATP) activity"/>
    <property type="evidence" value="ECO:0007669"/>
    <property type="project" value="InterPro"/>
</dbReference>
<proteinExistence type="inferred from homology"/>
<evidence type="ECO:0000256" key="1">
    <source>
        <dbReference type="ARBA" id="ARBA00007572"/>
    </source>
</evidence>
<evidence type="ECO:0000259" key="3">
    <source>
        <dbReference type="Pfam" id="PF01068"/>
    </source>
</evidence>
<comment type="caution">
    <text evidence="4">The sequence shown here is derived from an EMBL/GenBank/DDBJ whole genome shotgun (WGS) entry which is preliminary data.</text>
</comment>
<dbReference type="Gene3D" id="3.30.470.30">
    <property type="entry name" value="DNA ligase/mRNA capping enzyme"/>
    <property type="match status" value="1"/>
</dbReference>
<dbReference type="RefSeq" id="WP_343068240.1">
    <property type="nucleotide sequence ID" value="NZ_JACHEF010000005.1"/>
</dbReference>
<dbReference type="InterPro" id="IPR012310">
    <property type="entry name" value="DNA_ligase_ATP-dep_cent"/>
</dbReference>
<dbReference type="EMBL" id="JACHEF010000005">
    <property type="protein sequence ID" value="MBB6412509.1"/>
    <property type="molecule type" value="Genomic_DNA"/>
</dbReference>
<dbReference type="Proteomes" id="UP000556329">
    <property type="component" value="Unassembled WGS sequence"/>
</dbReference>
<gene>
    <name evidence="4" type="ORF">HNQ71_005199</name>
</gene>
<keyword evidence="2 4" id="KW-0436">Ligase</keyword>
<dbReference type="PANTHER" id="PTHR45674:SF4">
    <property type="entry name" value="DNA LIGASE 1"/>
    <property type="match status" value="1"/>
</dbReference>
<accession>A0A841PQU0</accession>
<evidence type="ECO:0000313" key="4">
    <source>
        <dbReference type="EMBL" id="MBB6412509.1"/>
    </source>
</evidence>
<dbReference type="GO" id="GO:0006281">
    <property type="term" value="P:DNA repair"/>
    <property type="evidence" value="ECO:0007669"/>
    <property type="project" value="InterPro"/>
</dbReference>
<reference evidence="4 5" key="1">
    <citation type="submission" date="2020-08" db="EMBL/GenBank/DDBJ databases">
        <title>Genomic Encyclopedia of Type Strains, Phase IV (KMG-IV): sequencing the most valuable type-strain genomes for metagenomic binning, comparative biology and taxonomic classification.</title>
        <authorList>
            <person name="Goeker M."/>
        </authorList>
    </citation>
    <scope>NUCLEOTIDE SEQUENCE [LARGE SCALE GENOMIC DNA]</scope>
    <source>
        <strain evidence="4 5">DSM 100039</strain>
    </source>
</reference>
<feature type="domain" description="ATP-dependent DNA ligase family profile" evidence="3">
    <location>
        <begin position="88"/>
        <end position="252"/>
    </location>
</feature>
<sequence>MRYVRQDKYLDAKLTTIRPRAQMLAMLGGGSAQAAGVHVGGMSGCLCRSVAAARSKVASLSKRAKVSGGRLEFIPPQIPTRVERPPEGEGWVHEVKLDGYRTQIIIDKGGVRLYSKNGRDWTTKYWPIALAVELPCRSAIIDGEVIVPGEQGAPDCPALEAAIWNEPSRLVFVAFDILHLDGRNLTSLPLLRRKQALWQLVEHGLGKIQYSEHFEGNALAIFRAIDKVEIIISKRTDSRYRSGPSNTWLKAKYFEEAGS</sequence>
<dbReference type="AlphaFoldDB" id="A0A841PQU0"/>
<dbReference type="PANTHER" id="PTHR45674">
    <property type="entry name" value="DNA LIGASE 1/3 FAMILY MEMBER"/>
    <property type="match status" value="1"/>
</dbReference>
<dbReference type="GO" id="GO:0006310">
    <property type="term" value="P:DNA recombination"/>
    <property type="evidence" value="ECO:0007669"/>
    <property type="project" value="InterPro"/>
</dbReference>
<dbReference type="GO" id="GO:0005524">
    <property type="term" value="F:ATP binding"/>
    <property type="evidence" value="ECO:0007669"/>
    <property type="project" value="InterPro"/>
</dbReference>
<organism evidence="4 5">
    <name type="scientific">Mesorhizobium sangaii</name>
    <dbReference type="NCBI Taxonomy" id="505389"/>
    <lineage>
        <taxon>Bacteria</taxon>
        <taxon>Pseudomonadati</taxon>
        <taxon>Pseudomonadota</taxon>
        <taxon>Alphaproteobacteria</taxon>
        <taxon>Hyphomicrobiales</taxon>
        <taxon>Phyllobacteriaceae</taxon>
        <taxon>Mesorhizobium</taxon>
    </lineage>
</organism>
<dbReference type="Pfam" id="PF01068">
    <property type="entry name" value="DNA_ligase_A_M"/>
    <property type="match status" value="1"/>
</dbReference>
<name>A0A841PQU0_9HYPH</name>
<dbReference type="InterPro" id="IPR050191">
    <property type="entry name" value="ATP-dep_DNA_ligase"/>
</dbReference>
<protein>
    <submittedName>
        <fullName evidence="4">ATP-dependent DNA ligase</fullName>
    </submittedName>
</protein>
<dbReference type="SUPFAM" id="SSF56091">
    <property type="entry name" value="DNA ligase/mRNA capping enzyme, catalytic domain"/>
    <property type="match status" value="1"/>
</dbReference>